<gene>
    <name evidence="5" type="ORF">DRP53_07820</name>
</gene>
<dbReference type="Gene3D" id="1.10.10.10">
    <property type="entry name" value="Winged helix-like DNA-binding domain superfamily/Winged helix DNA-binding domain"/>
    <property type="match status" value="1"/>
</dbReference>
<dbReference type="SUPFAM" id="SSF140931">
    <property type="entry name" value="Fic-like"/>
    <property type="match status" value="1"/>
</dbReference>
<dbReference type="InterPro" id="IPR036388">
    <property type="entry name" value="WH-like_DNA-bd_sf"/>
</dbReference>
<dbReference type="Pfam" id="PF13412">
    <property type="entry name" value="HTH_24"/>
    <property type="match status" value="1"/>
</dbReference>
<evidence type="ECO:0000256" key="1">
    <source>
        <dbReference type="PIRSR" id="PIRSR640198-1"/>
    </source>
</evidence>
<dbReference type="InterPro" id="IPR036390">
    <property type="entry name" value="WH_DNA-bd_sf"/>
</dbReference>
<proteinExistence type="predicted"/>
<dbReference type="Proteomes" id="UP000268469">
    <property type="component" value="Unassembled WGS sequence"/>
</dbReference>
<accession>A0A660SFI7</accession>
<keyword evidence="2" id="KW-0067">ATP-binding</keyword>
<dbReference type="SUPFAM" id="SSF46785">
    <property type="entry name" value="Winged helix' DNA-binding domain"/>
    <property type="match status" value="1"/>
</dbReference>
<dbReference type="GO" id="GO:0005524">
    <property type="term" value="F:ATP binding"/>
    <property type="evidence" value="ECO:0007669"/>
    <property type="project" value="UniProtKB-KW"/>
</dbReference>
<dbReference type="Pfam" id="PF02661">
    <property type="entry name" value="Fic"/>
    <property type="match status" value="1"/>
</dbReference>
<comment type="caution">
    <text evidence="5">The sequence shown here is derived from an EMBL/GenBank/DDBJ whole genome shotgun (WGS) entry which is preliminary data.</text>
</comment>
<dbReference type="PANTHER" id="PTHR13504">
    <property type="entry name" value="FIDO DOMAIN-CONTAINING PROTEIN DDB_G0283145"/>
    <property type="match status" value="1"/>
</dbReference>
<feature type="domain" description="Fido" evidence="4">
    <location>
        <begin position="102"/>
        <end position="254"/>
    </location>
</feature>
<dbReference type="EMBL" id="QNBE01000078">
    <property type="protein sequence ID" value="RKX69554.1"/>
    <property type="molecule type" value="Genomic_DNA"/>
</dbReference>
<sequence>MFKPKFRYTDGIVNNLIEITSARELILNAYLVPKWEVSLRREALIKATHASTAIEGNPLTLEEVSKLAQGRKVTATRRAKLEVLNYLNVLEHIEKYQEKGRIEEKHILSLHRDITKETLENSEWEGKYREIQVYVGNRITGEVIFMPPPPEKVPPLMEDFIQWLNSEETLKLHPVLVAGISHYEFVRVHPFVDGNGRCARALATLILYIREFDIKRFFVLDDYYDSDRRAYYDALKSVNQKTLELTKWLEYFTEGVKVSMLRVKEKVLQLSIEGKKRKEKGQIALTERQMKIIEFIQRNGRITAGDVANMFKITRQAALKELSKLAEPGVIALKGKGRGAHYVLI</sequence>
<keyword evidence="2" id="KW-0547">Nucleotide-binding</keyword>
<dbReference type="AlphaFoldDB" id="A0A660SFI7"/>
<feature type="binding site" evidence="2">
    <location>
        <begin position="231"/>
        <end position="232"/>
    </location>
    <ligand>
        <name>ATP</name>
        <dbReference type="ChEBI" id="CHEBI:30616"/>
    </ligand>
</feature>
<evidence type="ECO:0000313" key="6">
    <source>
        <dbReference type="Proteomes" id="UP000268469"/>
    </source>
</evidence>
<organism evidence="5 6">
    <name type="scientific">candidate division WOR-3 bacterium</name>
    <dbReference type="NCBI Taxonomy" id="2052148"/>
    <lineage>
        <taxon>Bacteria</taxon>
        <taxon>Bacteria division WOR-3</taxon>
    </lineage>
</organism>
<dbReference type="InterPro" id="IPR036597">
    <property type="entry name" value="Fido-like_dom_sf"/>
</dbReference>
<feature type="binding site" evidence="2">
    <location>
        <position position="239"/>
    </location>
    <ligand>
        <name>ATP</name>
        <dbReference type="ChEBI" id="CHEBI:30616"/>
    </ligand>
</feature>
<dbReference type="InterPro" id="IPR040198">
    <property type="entry name" value="Fido_containing"/>
</dbReference>
<name>A0A660SFI7_UNCW3</name>
<feature type="binding site" evidence="2">
    <location>
        <begin position="193"/>
        <end position="200"/>
    </location>
    <ligand>
        <name>ATP</name>
        <dbReference type="ChEBI" id="CHEBI:30616"/>
    </ligand>
</feature>
<evidence type="ECO:0000313" key="5">
    <source>
        <dbReference type="EMBL" id="RKX69554.1"/>
    </source>
</evidence>
<dbReference type="PANTHER" id="PTHR13504:SF38">
    <property type="entry name" value="FIDO DOMAIN-CONTAINING PROTEIN"/>
    <property type="match status" value="1"/>
</dbReference>
<evidence type="ECO:0000256" key="2">
    <source>
        <dbReference type="PIRSR" id="PIRSR640198-2"/>
    </source>
</evidence>
<feature type="site" description="Important for autoinhibition of adenylyltransferase activity" evidence="3">
    <location>
        <position position="55"/>
    </location>
</feature>
<evidence type="ECO:0000256" key="3">
    <source>
        <dbReference type="PIRSR" id="PIRSR640198-3"/>
    </source>
</evidence>
<evidence type="ECO:0000259" key="4">
    <source>
        <dbReference type="PROSITE" id="PS51459"/>
    </source>
</evidence>
<dbReference type="Gene3D" id="1.10.3290.10">
    <property type="entry name" value="Fido-like domain"/>
    <property type="match status" value="1"/>
</dbReference>
<feature type="active site" evidence="1">
    <location>
        <position position="189"/>
    </location>
</feature>
<protein>
    <recommendedName>
        <fullName evidence="4">Fido domain-containing protein</fullName>
    </recommendedName>
</protein>
<dbReference type="PROSITE" id="PS51459">
    <property type="entry name" value="FIDO"/>
    <property type="match status" value="1"/>
</dbReference>
<dbReference type="InterPro" id="IPR003812">
    <property type="entry name" value="Fido"/>
</dbReference>
<reference evidence="5 6" key="1">
    <citation type="submission" date="2018-06" db="EMBL/GenBank/DDBJ databases">
        <title>Extensive metabolic versatility and redundancy in microbially diverse, dynamic hydrothermal sediments.</title>
        <authorList>
            <person name="Dombrowski N."/>
            <person name="Teske A."/>
            <person name="Baker B.J."/>
        </authorList>
    </citation>
    <scope>NUCLEOTIDE SEQUENCE [LARGE SCALE GENOMIC DNA]</scope>
    <source>
        <strain evidence="5">B36_G15</strain>
    </source>
</reference>